<evidence type="ECO:0000256" key="1">
    <source>
        <dbReference type="ARBA" id="ARBA00008828"/>
    </source>
</evidence>
<evidence type="ECO:0000259" key="2">
    <source>
        <dbReference type="Pfam" id="PF05004"/>
    </source>
</evidence>
<dbReference type="InterPro" id="IPR011989">
    <property type="entry name" value="ARM-like"/>
</dbReference>
<gene>
    <name evidence="4" type="primary">LOC120276920</name>
</gene>
<protein>
    <submittedName>
        <fullName evidence="4">Interferon-related developmental regulator 1-like isoform X1</fullName>
    </submittedName>
</protein>
<proteinExistence type="inferred from homology"/>
<sequence length="416" mass="47596">MGKSRIDKEKVVDKQKALLEKNTTRRERNQYVATDLSKPDNKIDIVSNSQSISKRKIDDFVDALSNKRVSVREKALIVVMDLLESNGFGEVLESRYITLLYEYLKFIEKGTIKEASIACRSVGLLAICIGCTSKVQEIIEHSTPIFSKVLESRLNPQVRSSLFQCIAIVTFVSNNPCETQMYMKTIWEAIEENSNSNHGQNNKIKSSVLVTDLTAWSFLLTKLDHWRIDSNKWKGSISLLTTLLEDADSSTRIAAGEAIALIFETGRAYNFCIEEGDCEFVKDTVKTQASRYSSEAKQNEEKSVFDDIFVFLNDGTFQDKSIKFANKHGELKVSTWARAIQLNFIKCFLGAGFRNHMQSNEFLQDLFGLSEEDDHQTWDEKTVNYTSHKERMQLRNKQRKLVEEQHFCFDSEEGFA</sequence>
<dbReference type="Pfam" id="PF05004">
    <property type="entry name" value="IFRD"/>
    <property type="match status" value="1"/>
</dbReference>
<dbReference type="PANTHER" id="PTHR12354:SF1">
    <property type="entry name" value="INTERFERON-RELATED DEVELOPMENTAL REGULATOR 1"/>
    <property type="match status" value="1"/>
</dbReference>
<comment type="similarity">
    <text evidence="1">Belongs to the IFRD family.</text>
</comment>
<accession>A0AB40CJ54</accession>
<dbReference type="Gene3D" id="1.25.10.10">
    <property type="entry name" value="Leucine-rich Repeat Variant"/>
    <property type="match status" value="1"/>
</dbReference>
<dbReference type="InterPro" id="IPR039777">
    <property type="entry name" value="IFRD"/>
</dbReference>
<dbReference type="InterPro" id="IPR007701">
    <property type="entry name" value="Interferon-rel_develop_reg_N"/>
</dbReference>
<organism evidence="3 4">
    <name type="scientific">Dioscorea cayennensis subsp. rotundata</name>
    <name type="common">White Guinea yam</name>
    <name type="synonym">Dioscorea rotundata</name>
    <dbReference type="NCBI Taxonomy" id="55577"/>
    <lineage>
        <taxon>Eukaryota</taxon>
        <taxon>Viridiplantae</taxon>
        <taxon>Streptophyta</taxon>
        <taxon>Embryophyta</taxon>
        <taxon>Tracheophyta</taxon>
        <taxon>Spermatophyta</taxon>
        <taxon>Magnoliopsida</taxon>
        <taxon>Liliopsida</taxon>
        <taxon>Dioscoreales</taxon>
        <taxon>Dioscoreaceae</taxon>
        <taxon>Dioscorea</taxon>
    </lineage>
</organism>
<evidence type="ECO:0000313" key="4">
    <source>
        <dbReference type="RefSeq" id="XP_039139592.1"/>
    </source>
</evidence>
<dbReference type="RefSeq" id="XP_039139592.1">
    <property type="nucleotide sequence ID" value="XM_039283658.1"/>
</dbReference>
<dbReference type="AlphaFoldDB" id="A0AB40CJ54"/>
<dbReference type="GeneID" id="120276920"/>
<keyword evidence="3" id="KW-1185">Reference proteome</keyword>
<feature type="domain" description="Interferon-related developmental regulator N-terminal" evidence="2">
    <location>
        <begin position="46"/>
        <end position="309"/>
    </location>
</feature>
<dbReference type="SUPFAM" id="SSF48371">
    <property type="entry name" value="ARM repeat"/>
    <property type="match status" value="1"/>
</dbReference>
<dbReference type="PANTHER" id="PTHR12354">
    <property type="entry name" value="INTERFERON-RELATED DEVELOPMENTAL REGULATOR"/>
    <property type="match status" value="1"/>
</dbReference>
<dbReference type="InterPro" id="IPR016024">
    <property type="entry name" value="ARM-type_fold"/>
</dbReference>
<evidence type="ECO:0000313" key="3">
    <source>
        <dbReference type="Proteomes" id="UP001515500"/>
    </source>
</evidence>
<name>A0AB40CJ54_DIOCR</name>
<dbReference type="Proteomes" id="UP001515500">
    <property type="component" value="Chromosome 15"/>
</dbReference>
<reference evidence="4" key="1">
    <citation type="submission" date="2025-08" db="UniProtKB">
        <authorList>
            <consortium name="RefSeq"/>
        </authorList>
    </citation>
    <scope>IDENTIFICATION</scope>
</reference>